<dbReference type="EMBL" id="JABSTQ010009185">
    <property type="protein sequence ID" value="KAG0431923.1"/>
    <property type="molecule type" value="Genomic_DNA"/>
</dbReference>
<evidence type="ECO:0000313" key="1">
    <source>
        <dbReference type="EMBL" id="KAG0431923.1"/>
    </source>
</evidence>
<reference evidence="1 2" key="1">
    <citation type="journal article" date="2020" name="Cell">
        <title>Large-Scale Comparative Analyses of Tick Genomes Elucidate Their Genetic Diversity and Vector Capacities.</title>
        <authorList>
            <consortium name="Tick Genome and Microbiome Consortium (TIGMIC)"/>
            <person name="Jia N."/>
            <person name="Wang J."/>
            <person name="Shi W."/>
            <person name="Du L."/>
            <person name="Sun Y."/>
            <person name="Zhan W."/>
            <person name="Jiang J.F."/>
            <person name="Wang Q."/>
            <person name="Zhang B."/>
            <person name="Ji P."/>
            <person name="Bell-Sakyi L."/>
            <person name="Cui X.M."/>
            <person name="Yuan T.T."/>
            <person name="Jiang B.G."/>
            <person name="Yang W.F."/>
            <person name="Lam T.T."/>
            <person name="Chang Q.C."/>
            <person name="Ding S.J."/>
            <person name="Wang X.J."/>
            <person name="Zhu J.G."/>
            <person name="Ruan X.D."/>
            <person name="Zhao L."/>
            <person name="Wei J.T."/>
            <person name="Ye R.Z."/>
            <person name="Que T.C."/>
            <person name="Du C.H."/>
            <person name="Zhou Y.H."/>
            <person name="Cheng J.X."/>
            <person name="Dai P.F."/>
            <person name="Guo W.B."/>
            <person name="Han X.H."/>
            <person name="Huang E.J."/>
            <person name="Li L.F."/>
            <person name="Wei W."/>
            <person name="Gao Y.C."/>
            <person name="Liu J.Z."/>
            <person name="Shao H.Z."/>
            <person name="Wang X."/>
            <person name="Wang C.C."/>
            <person name="Yang T.C."/>
            <person name="Huo Q.B."/>
            <person name="Li W."/>
            <person name="Chen H.Y."/>
            <person name="Chen S.E."/>
            <person name="Zhou L.G."/>
            <person name="Ni X.B."/>
            <person name="Tian J.H."/>
            <person name="Sheng Y."/>
            <person name="Liu T."/>
            <person name="Pan Y.S."/>
            <person name="Xia L.Y."/>
            <person name="Li J."/>
            <person name="Zhao F."/>
            <person name="Cao W.C."/>
        </authorList>
    </citation>
    <scope>NUCLEOTIDE SEQUENCE [LARGE SCALE GENOMIC DNA]</scope>
    <source>
        <strain evidence="1">Iper-2018</strain>
    </source>
</reference>
<sequence>MPSALTLMTGARVRVVVLLLIATFSLVGNSATLTSIRQIGRAERSSLYLLLKYLHVADLPATAWCVLVEVVAEAVAEAMVEAVASRLGHREARPLTQRCAPALGLNQALPLTSLSWHET</sequence>
<evidence type="ECO:0000313" key="2">
    <source>
        <dbReference type="Proteomes" id="UP000805193"/>
    </source>
</evidence>
<dbReference type="Proteomes" id="UP000805193">
    <property type="component" value="Unassembled WGS sequence"/>
</dbReference>
<protein>
    <submittedName>
        <fullName evidence="1">Uncharacterized protein</fullName>
    </submittedName>
</protein>
<keyword evidence="2" id="KW-1185">Reference proteome</keyword>
<name>A0AC60QG42_IXOPE</name>
<proteinExistence type="predicted"/>
<gene>
    <name evidence="1" type="ORF">HPB47_021334</name>
</gene>
<feature type="non-terminal residue" evidence="1">
    <location>
        <position position="119"/>
    </location>
</feature>
<comment type="caution">
    <text evidence="1">The sequence shown here is derived from an EMBL/GenBank/DDBJ whole genome shotgun (WGS) entry which is preliminary data.</text>
</comment>
<accession>A0AC60QG42</accession>
<organism evidence="1 2">
    <name type="scientific">Ixodes persulcatus</name>
    <name type="common">Taiga tick</name>
    <dbReference type="NCBI Taxonomy" id="34615"/>
    <lineage>
        <taxon>Eukaryota</taxon>
        <taxon>Metazoa</taxon>
        <taxon>Ecdysozoa</taxon>
        <taxon>Arthropoda</taxon>
        <taxon>Chelicerata</taxon>
        <taxon>Arachnida</taxon>
        <taxon>Acari</taxon>
        <taxon>Parasitiformes</taxon>
        <taxon>Ixodida</taxon>
        <taxon>Ixodoidea</taxon>
        <taxon>Ixodidae</taxon>
        <taxon>Ixodinae</taxon>
        <taxon>Ixodes</taxon>
    </lineage>
</organism>